<evidence type="ECO:0008006" key="2">
    <source>
        <dbReference type="Google" id="ProtNLM"/>
    </source>
</evidence>
<reference evidence="1" key="1">
    <citation type="submission" date="2018-05" db="EMBL/GenBank/DDBJ databases">
        <authorList>
            <person name="Lanie J.A."/>
            <person name="Ng W.-L."/>
            <person name="Kazmierczak K.M."/>
            <person name="Andrzejewski T.M."/>
            <person name="Davidsen T.M."/>
            <person name="Wayne K.J."/>
            <person name="Tettelin H."/>
            <person name="Glass J.I."/>
            <person name="Rusch D."/>
            <person name="Podicherti R."/>
            <person name="Tsui H.-C.T."/>
            <person name="Winkler M.E."/>
        </authorList>
    </citation>
    <scope>NUCLEOTIDE SEQUENCE</scope>
</reference>
<gene>
    <name evidence="1" type="ORF">METZ01_LOCUS14465</name>
</gene>
<sequence>MPARRWFPCAVVAVVMMPVALTAQYPVRDGSVTNIEPYLFSAADFGINPEGVTFTKDIVPILQRSCQNCHRAGGGAPMAFTTYQETRRYATRIRDRTAIRDRMGAMPPFFVEPGVGIQKFKNGNALRDEELAKIQAWVDNGAPEGDPADMPLPLDFPADQGWVLGEPDLVLRSADVTVPAVGPDRWGDIGIVPTGLTEDRWVHSVEVREINDIPTDAATTTVGGRYVFHHMTYFSGVLNEDGTGLVSQGRVWPVHEIGRNADVFGDGVGMLLQANSALSLSASHVHSTGGQANTGHLEFGFKFFPRGYEPKYTSSIRLGGNGIDMDVRPNQAGQEFHSYEVMTSHTKIISFEPHLHAPGVRMCMEAIWGINRFTLNCVGYDHNWVKQYLYEDDAAPLLPRGTILHIVGFVDTSNENLNLADTRNWAGSGRRSVSNMFADLGQIVRLTEDQFQAEMDERRTKMKDKNTYDIACPLCWAPEVMERSATRGGGTP</sequence>
<evidence type="ECO:0000313" key="1">
    <source>
        <dbReference type="EMBL" id="SUZ61611.1"/>
    </source>
</evidence>
<organism evidence="1">
    <name type="scientific">marine metagenome</name>
    <dbReference type="NCBI Taxonomy" id="408172"/>
    <lineage>
        <taxon>unclassified sequences</taxon>
        <taxon>metagenomes</taxon>
        <taxon>ecological metagenomes</taxon>
    </lineage>
</organism>
<name>A0A381P3W9_9ZZZZ</name>
<dbReference type="EMBL" id="UINC01000815">
    <property type="protein sequence ID" value="SUZ61611.1"/>
    <property type="molecule type" value="Genomic_DNA"/>
</dbReference>
<proteinExistence type="predicted"/>
<dbReference type="AlphaFoldDB" id="A0A381P3W9"/>
<protein>
    <recommendedName>
        <fullName evidence="2">Cytochrome c domain-containing protein</fullName>
    </recommendedName>
</protein>
<accession>A0A381P3W9</accession>